<feature type="signal peptide" evidence="1">
    <location>
        <begin position="1"/>
        <end position="18"/>
    </location>
</feature>
<sequence length="184" mass="19062">MQLHILFVLIGIFSFAVASPSPQVSLPATTTSLSPSHYTASSQLSSYFAALATDIPFQAALDYLSTNTTASVSLSVFEASISSVFANRETLASDYLNGIPDQVRPFFSSVYAAEASILNVNGLGTPLTNEPAESTETDNGEVHAQGQAKIQGKKGAASRETGLGRGTRAAVVGAVGFVCVVVAL</sequence>
<evidence type="ECO:0000256" key="1">
    <source>
        <dbReference type="SAM" id="SignalP"/>
    </source>
</evidence>
<keyword evidence="3" id="KW-1185">Reference proteome</keyword>
<comment type="caution">
    <text evidence="2">The sequence shown here is derived from an EMBL/GenBank/DDBJ whole genome shotgun (WGS) entry which is preliminary data.</text>
</comment>
<evidence type="ECO:0000313" key="3">
    <source>
        <dbReference type="Proteomes" id="UP001595075"/>
    </source>
</evidence>
<evidence type="ECO:0000313" key="2">
    <source>
        <dbReference type="EMBL" id="KAL2065080.1"/>
    </source>
</evidence>
<dbReference type="EMBL" id="JAZHXI010000013">
    <property type="protein sequence ID" value="KAL2065080.1"/>
    <property type="molecule type" value="Genomic_DNA"/>
</dbReference>
<gene>
    <name evidence="2" type="ORF">VTL71DRAFT_4220</name>
</gene>
<accession>A0ABR4C5Y5</accession>
<protein>
    <submittedName>
        <fullName evidence="2">Uncharacterized protein</fullName>
    </submittedName>
</protein>
<organism evidence="2 3">
    <name type="scientific">Oculimacula yallundae</name>
    <dbReference type="NCBI Taxonomy" id="86028"/>
    <lineage>
        <taxon>Eukaryota</taxon>
        <taxon>Fungi</taxon>
        <taxon>Dikarya</taxon>
        <taxon>Ascomycota</taxon>
        <taxon>Pezizomycotina</taxon>
        <taxon>Leotiomycetes</taxon>
        <taxon>Helotiales</taxon>
        <taxon>Ploettnerulaceae</taxon>
        <taxon>Oculimacula</taxon>
    </lineage>
</organism>
<feature type="chain" id="PRO_5046342816" evidence="1">
    <location>
        <begin position="19"/>
        <end position="184"/>
    </location>
</feature>
<proteinExistence type="predicted"/>
<keyword evidence="1" id="KW-0732">Signal</keyword>
<dbReference type="Proteomes" id="UP001595075">
    <property type="component" value="Unassembled WGS sequence"/>
</dbReference>
<reference evidence="2 3" key="1">
    <citation type="journal article" date="2024" name="Commun. Biol.">
        <title>Comparative genomic analysis of thermophilic fungi reveals convergent evolutionary adaptations and gene losses.</title>
        <authorList>
            <person name="Steindorff A.S."/>
            <person name="Aguilar-Pontes M.V."/>
            <person name="Robinson A.J."/>
            <person name="Andreopoulos B."/>
            <person name="LaButti K."/>
            <person name="Kuo A."/>
            <person name="Mondo S."/>
            <person name="Riley R."/>
            <person name="Otillar R."/>
            <person name="Haridas S."/>
            <person name="Lipzen A."/>
            <person name="Grimwood J."/>
            <person name="Schmutz J."/>
            <person name="Clum A."/>
            <person name="Reid I.D."/>
            <person name="Moisan M.C."/>
            <person name="Butler G."/>
            <person name="Nguyen T.T.M."/>
            <person name="Dewar K."/>
            <person name="Conant G."/>
            <person name="Drula E."/>
            <person name="Henrissat B."/>
            <person name="Hansel C."/>
            <person name="Singer S."/>
            <person name="Hutchinson M.I."/>
            <person name="de Vries R.P."/>
            <person name="Natvig D.O."/>
            <person name="Powell A.J."/>
            <person name="Tsang A."/>
            <person name="Grigoriev I.V."/>
        </authorList>
    </citation>
    <scope>NUCLEOTIDE SEQUENCE [LARGE SCALE GENOMIC DNA]</scope>
    <source>
        <strain evidence="2 3">CBS 494.80</strain>
    </source>
</reference>
<name>A0ABR4C5Y5_9HELO</name>